<dbReference type="Pfam" id="PF03629">
    <property type="entry name" value="SASA"/>
    <property type="match status" value="1"/>
</dbReference>
<dbReference type="GO" id="GO:0016788">
    <property type="term" value="F:hydrolase activity, acting on ester bonds"/>
    <property type="evidence" value="ECO:0007669"/>
    <property type="project" value="UniProtKB-ARBA"/>
</dbReference>
<reference evidence="3 4" key="1">
    <citation type="submission" date="2017-06" db="EMBL/GenBank/DDBJ databases">
        <authorList>
            <person name="Kim H.J."/>
            <person name="Triplett B.A."/>
        </authorList>
    </citation>
    <scope>NUCLEOTIDE SEQUENCE [LARGE SCALE GENOMIC DNA]</scope>
    <source>
        <strain evidence="3 4">13146</strain>
    </source>
</reference>
<evidence type="ECO:0000256" key="1">
    <source>
        <dbReference type="ARBA" id="ARBA00022801"/>
    </source>
</evidence>
<accession>A0A2D0AJZ6</accession>
<dbReference type="AlphaFoldDB" id="A0A2D0AJZ6"/>
<proteinExistence type="predicted"/>
<feature type="domain" description="Sialate O-acetylesterase" evidence="2">
    <location>
        <begin position="258"/>
        <end position="462"/>
    </location>
</feature>
<gene>
    <name evidence="3" type="ORF">CEE60_07210</name>
</gene>
<evidence type="ECO:0000259" key="2">
    <source>
        <dbReference type="Pfam" id="PF03629"/>
    </source>
</evidence>
<sequence length="523" mass="55202">MTKYNTGNPVGSSSPLDLYDNAENLDAGINGPAVTWRDRRGQTRKSWAGVESDFGQFLADGSTIEFPTWAAAAAAAGAGQVPMNRQVAVIGDEGTHVDPVSGLTVSNSGRFVMVAAGLQWRSADVLTQKLDAAKVPEVQDDTRRSMGVSKASSGAGSGSVEVVLDSAGVARVVTVYPEEDSDPQFNGLTPNAWRSPQFGIEHAIDGELSSDPDRAELIIDVNGTYRVISVLDSQRRGPVFFGVSGSGSLEPHLPTEFVVFVIAGQSNAQGIGYPPRSPSIPAGVAYQYSANVLVPLVGDPVGNADTASAWPSFVNEFYRRTSMGVVLVPAAAGNSGLTLAASAPAVGGNGVNWTAEGGRRTFAMDRLQAAVNALNNASIAWRFGGVLWSQGERDSRCLPNATSNPGVITEQEYAVAFDGLLSYFNSRIGNEKWPFILAMTGGDDEGIDANALASMRALQREIANTRSQVRLGWTGAFNLIARGLMRKHDFPDGTSSQNRSHYSQQGYNEMGAAMATVASSVSI</sequence>
<dbReference type="SUPFAM" id="SSF52266">
    <property type="entry name" value="SGNH hydrolase"/>
    <property type="match status" value="1"/>
</dbReference>
<dbReference type="Proteomes" id="UP000198157">
    <property type="component" value="Unassembled WGS sequence"/>
</dbReference>
<comment type="caution">
    <text evidence="3">The sequence shown here is derived from an EMBL/GenBank/DDBJ whole genome shotgun (WGS) entry which is preliminary data.</text>
</comment>
<evidence type="ECO:0000313" key="4">
    <source>
        <dbReference type="Proteomes" id="UP000198157"/>
    </source>
</evidence>
<dbReference type="Gene3D" id="3.40.50.1110">
    <property type="entry name" value="SGNH hydrolase"/>
    <property type="match status" value="1"/>
</dbReference>
<keyword evidence="1" id="KW-0378">Hydrolase</keyword>
<protein>
    <recommendedName>
        <fullName evidence="2">Sialate O-acetylesterase domain-containing protein</fullName>
    </recommendedName>
</protein>
<organism evidence="3 4">
    <name type="scientific">Stenotrophomonas maltophilia</name>
    <name type="common">Pseudomonas maltophilia</name>
    <name type="synonym">Xanthomonas maltophilia</name>
    <dbReference type="NCBI Taxonomy" id="40324"/>
    <lineage>
        <taxon>Bacteria</taxon>
        <taxon>Pseudomonadati</taxon>
        <taxon>Pseudomonadota</taxon>
        <taxon>Gammaproteobacteria</taxon>
        <taxon>Lysobacterales</taxon>
        <taxon>Lysobacteraceae</taxon>
        <taxon>Stenotrophomonas</taxon>
        <taxon>Stenotrophomonas maltophilia group</taxon>
    </lineage>
</organism>
<dbReference type="OrthoDB" id="6615244at2"/>
<dbReference type="InterPro" id="IPR005181">
    <property type="entry name" value="SASA"/>
</dbReference>
<name>A0A2D0AJZ6_STEMA</name>
<evidence type="ECO:0000313" key="3">
    <source>
        <dbReference type="EMBL" id="OWQ54779.1"/>
    </source>
</evidence>
<dbReference type="InterPro" id="IPR036514">
    <property type="entry name" value="SGNH_hydro_sf"/>
</dbReference>
<dbReference type="EMBL" id="NIVS01000016">
    <property type="protein sequence ID" value="OWQ54779.1"/>
    <property type="molecule type" value="Genomic_DNA"/>
</dbReference>